<dbReference type="InterPro" id="IPR027417">
    <property type="entry name" value="P-loop_NTPase"/>
</dbReference>
<keyword evidence="5" id="KW-0046">Antibiotic resistance</keyword>
<dbReference type="STRING" id="1123357.SAMN02745244_00458"/>
<dbReference type="AlphaFoldDB" id="A0A1M6BJN3"/>
<dbReference type="InterPro" id="IPR017871">
    <property type="entry name" value="ABC_transporter-like_CS"/>
</dbReference>
<organism evidence="7 8">
    <name type="scientific">Tessaracoccus bendigoensis DSM 12906</name>
    <dbReference type="NCBI Taxonomy" id="1123357"/>
    <lineage>
        <taxon>Bacteria</taxon>
        <taxon>Bacillati</taxon>
        <taxon>Actinomycetota</taxon>
        <taxon>Actinomycetes</taxon>
        <taxon>Propionibacteriales</taxon>
        <taxon>Propionibacteriaceae</taxon>
        <taxon>Tessaracoccus</taxon>
    </lineage>
</organism>
<dbReference type="InterPro" id="IPR003593">
    <property type="entry name" value="AAA+_ATPase"/>
</dbReference>
<dbReference type="InterPro" id="IPR050763">
    <property type="entry name" value="ABC_transporter_ATP-binding"/>
</dbReference>
<dbReference type="PROSITE" id="PS50893">
    <property type="entry name" value="ABC_TRANSPORTER_2"/>
    <property type="match status" value="1"/>
</dbReference>
<keyword evidence="8" id="KW-1185">Reference proteome</keyword>
<dbReference type="EMBL" id="FQZG01000007">
    <property type="protein sequence ID" value="SHI48990.1"/>
    <property type="molecule type" value="Genomic_DNA"/>
</dbReference>
<dbReference type="InterPro" id="IPR003439">
    <property type="entry name" value="ABC_transporter-like_ATP-bd"/>
</dbReference>
<accession>A0A1M6BJN3</accession>
<dbReference type="CDD" id="cd03263">
    <property type="entry name" value="ABC_subfamily_A"/>
    <property type="match status" value="1"/>
</dbReference>
<evidence type="ECO:0000259" key="6">
    <source>
        <dbReference type="PROSITE" id="PS50893"/>
    </source>
</evidence>
<dbReference type="SUPFAM" id="SSF52540">
    <property type="entry name" value="P-loop containing nucleoside triphosphate hydrolases"/>
    <property type="match status" value="1"/>
</dbReference>
<evidence type="ECO:0000256" key="3">
    <source>
        <dbReference type="ARBA" id="ARBA00022741"/>
    </source>
</evidence>
<dbReference type="GO" id="GO:0046677">
    <property type="term" value="P:response to antibiotic"/>
    <property type="evidence" value="ECO:0007669"/>
    <property type="project" value="UniProtKB-KW"/>
</dbReference>
<evidence type="ECO:0000256" key="5">
    <source>
        <dbReference type="ARBA" id="ARBA00023251"/>
    </source>
</evidence>
<keyword evidence="4 7" id="KW-0067">ATP-binding</keyword>
<dbReference type="GO" id="GO:0016887">
    <property type="term" value="F:ATP hydrolysis activity"/>
    <property type="evidence" value="ECO:0007669"/>
    <property type="project" value="InterPro"/>
</dbReference>
<dbReference type="GO" id="GO:0005524">
    <property type="term" value="F:ATP binding"/>
    <property type="evidence" value="ECO:0007669"/>
    <property type="project" value="UniProtKB-KW"/>
</dbReference>
<dbReference type="PANTHER" id="PTHR42711">
    <property type="entry name" value="ABC TRANSPORTER ATP-BINDING PROTEIN"/>
    <property type="match status" value="1"/>
</dbReference>
<evidence type="ECO:0000313" key="8">
    <source>
        <dbReference type="Proteomes" id="UP000184512"/>
    </source>
</evidence>
<protein>
    <submittedName>
        <fullName evidence="7">ABC-2 type transport system ATP-binding protein</fullName>
    </submittedName>
</protein>
<dbReference type="Proteomes" id="UP000184512">
    <property type="component" value="Unassembled WGS sequence"/>
</dbReference>
<dbReference type="OrthoDB" id="5193808at2"/>
<feature type="domain" description="ABC transporter" evidence="6">
    <location>
        <begin position="4"/>
        <end position="229"/>
    </location>
</feature>
<keyword evidence="3" id="KW-0547">Nucleotide-binding</keyword>
<proteinExistence type="predicted"/>
<dbReference type="Pfam" id="PF00005">
    <property type="entry name" value="ABC_tran"/>
    <property type="match status" value="1"/>
</dbReference>
<gene>
    <name evidence="7" type="ORF">SAMN02745244_00458</name>
</gene>
<keyword evidence="2" id="KW-0813">Transport</keyword>
<dbReference type="PROSITE" id="PS00211">
    <property type="entry name" value="ABC_TRANSPORTER_1"/>
    <property type="match status" value="1"/>
</dbReference>
<dbReference type="GO" id="GO:0005886">
    <property type="term" value="C:plasma membrane"/>
    <property type="evidence" value="ECO:0007669"/>
    <property type="project" value="UniProtKB-SubCell"/>
</dbReference>
<evidence type="ECO:0000256" key="1">
    <source>
        <dbReference type="ARBA" id="ARBA00004202"/>
    </source>
</evidence>
<reference evidence="7 8" key="1">
    <citation type="submission" date="2016-11" db="EMBL/GenBank/DDBJ databases">
        <authorList>
            <person name="Jaros S."/>
            <person name="Januszkiewicz K."/>
            <person name="Wedrychowicz H."/>
        </authorList>
    </citation>
    <scope>NUCLEOTIDE SEQUENCE [LARGE SCALE GENOMIC DNA]</scope>
    <source>
        <strain evidence="7 8">DSM 12906</strain>
    </source>
</reference>
<sequence length="249" mass="27103">MPIISVESVRKTFGEVLAIDDLTFAVDENEIFGILGPNGAGKTTTVECIAGTITPDRGQVTVLGADPARQRSLVRERVGYQLQSTALPPALRVGEAMELFAAFYESPADVGSMLDLVGMTGERRRPFGKLSGGQQQRLSIALALVGQPQVAVFDELTTGLDPQGRRDAWQLIEQIRNRGITVILVTHFLDEAERLCDRIAIIDKGRSRFIGSPTELMDATPHASTSPHRLEDAYLRLLDQDTASTARGM</sequence>
<evidence type="ECO:0000256" key="2">
    <source>
        <dbReference type="ARBA" id="ARBA00022448"/>
    </source>
</evidence>
<dbReference type="PANTHER" id="PTHR42711:SF16">
    <property type="entry name" value="ABC TRANSPORTER ATP-BINDING PROTEIN"/>
    <property type="match status" value="1"/>
</dbReference>
<comment type="subcellular location">
    <subcellularLocation>
        <location evidence="1">Cell membrane</location>
        <topology evidence="1">Peripheral membrane protein</topology>
    </subcellularLocation>
</comment>
<dbReference type="Gene3D" id="3.40.50.300">
    <property type="entry name" value="P-loop containing nucleotide triphosphate hydrolases"/>
    <property type="match status" value="1"/>
</dbReference>
<dbReference type="SMART" id="SM00382">
    <property type="entry name" value="AAA"/>
    <property type="match status" value="1"/>
</dbReference>
<dbReference type="RefSeq" id="WP_073185939.1">
    <property type="nucleotide sequence ID" value="NZ_FQZG01000007.1"/>
</dbReference>
<evidence type="ECO:0000256" key="4">
    <source>
        <dbReference type="ARBA" id="ARBA00022840"/>
    </source>
</evidence>
<evidence type="ECO:0000313" key="7">
    <source>
        <dbReference type="EMBL" id="SHI48990.1"/>
    </source>
</evidence>
<name>A0A1M6BJN3_9ACTN</name>